<gene>
    <name evidence="6" type="ORF">DdX_19108</name>
</gene>
<feature type="region of interest" description="Disordered" evidence="3">
    <location>
        <begin position="405"/>
        <end position="424"/>
    </location>
</feature>
<evidence type="ECO:0000313" key="7">
    <source>
        <dbReference type="Proteomes" id="UP001201812"/>
    </source>
</evidence>
<comment type="caution">
    <text evidence="6">The sequence shown here is derived from an EMBL/GenBank/DDBJ whole genome shotgun (WGS) entry which is preliminary data.</text>
</comment>
<dbReference type="InterPro" id="IPR023796">
    <property type="entry name" value="Serpin_dom"/>
</dbReference>
<dbReference type="SMART" id="SM00093">
    <property type="entry name" value="SERPIN"/>
    <property type="match status" value="1"/>
</dbReference>
<evidence type="ECO:0000256" key="1">
    <source>
        <dbReference type="ARBA" id="ARBA00009500"/>
    </source>
</evidence>
<feature type="region of interest" description="Disordered" evidence="3">
    <location>
        <begin position="456"/>
        <end position="492"/>
    </location>
</feature>
<dbReference type="PANTHER" id="PTHR11461">
    <property type="entry name" value="SERINE PROTEASE INHIBITOR, SERPIN"/>
    <property type="match status" value="1"/>
</dbReference>
<dbReference type="InterPro" id="IPR036186">
    <property type="entry name" value="Serpin_sf"/>
</dbReference>
<sequence length="492" mass="55361">MVIFFTFALIFLYLDHSLGALPTNIKQELEPIYKATSADQAHDIWNDHLIRDKQYKELDQIWTDVDNQRSDLTAEVMEYLHKNEMKDKSFVMASTSLFIELAMVCLGAGGETLKQCNGILGKGAPAEVIHVIYHMISKHQMDQTNTQFKLRLLNLIYVDKTFPLKKDCEEGFNKIFAPSEIHNVSFATHNDVVARAKDINDQGRNHCEMEQLVTESELENTVMLLISAVRFSGKWVTPFPKVEDQKFTNEKGEVTQVRMMTGIEQEMIYDETDDYQMVALPYNTSGEEHLAPYLVIYLPKEHKTVTQVLEKLKSGGKLVNTFQGKLTSYFGKELVKLSIPEIAIDNKVHLEDAMKALGFKNGFSAKGPNKADFKNLSEKGEETYISAWWQDIFIKVDKTGTEGGTNNAQYSGMRSARGLAPPKPKPFTANRPFLYMVADGFGNIILNGIFMGEKMKEKKPEAQKPNAAEAPKPKDAQNSNGAKKPVAGKPGK</sequence>
<organism evidence="6 7">
    <name type="scientific">Ditylenchus destructor</name>
    <dbReference type="NCBI Taxonomy" id="166010"/>
    <lineage>
        <taxon>Eukaryota</taxon>
        <taxon>Metazoa</taxon>
        <taxon>Ecdysozoa</taxon>
        <taxon>Nematoda</taxon>
        <taxon>Chromadorea</taxon>
        <taxon>Rhabditida</taxon>
        <taxon>Tylenchina</taxon>
        <taxon>Tylenchomorpha</taxon>
        <taxon>Sphaerularioidea</taxon>
        <taxon>Anguinidae</taxon>
        <taxon>Anguininae</taxon>
        <taxon>Ditylenchus</taxon>
    </lineage>
</organism>
<evidence type="ECO:0000313" key="6">
    <source>
        <dbReference type="EMBL" id="KAI1696285.1"/>
    </source>
</evidence>
<dbReference type="GO" id="GO:0005615">
    <property type="term" value="C:extracellular space"/>
    <property type="evidence" value="ECO:0007669"/>
    <property type="project" value="InterPro"/>
</dbReference>
<keyword evidence="6" id="KW-0722">Serine protease inhibitor</keyword>
<dbReference type="Gene3D" id="3.30.497.10">
    <property type="entry name" value="Antithrombin, subunit I, domain 2"/>
    <property type="match status" value="1"/>
</dbReference>
<feature type="signal peptide" evidence="4">
    <location>
        <begin position="1"/>
        <end position="19"/>
    </location>
</feature>
<evidence type="ECO:0000256" key="4">
    <source>
        <dbReference type="SAM" id="SignalP"/>
    </source>
</evidence>
<dbReference type="EMBL" id="JAKKPZ010000336">
    <property type="protein sequence ID" value="KAI1696285.1"/>
    <property type="molecule type" value="Genomic_DNA"/>
</dbReference>
<protein>
    <submittedName>
        <fullName evidence="6">Serpin (Serine protease inhibitor) domain-containing protein</fullName>
    </submittedName>
</protein>
<keyword evidence="6" id="KW-0646">Protease inhibitor</keyword>
<dbReference type="AlphaFoldDB" id="A0AAD4MNP4"/>
<dbReference type="PANTHER" id="PTHR11461:SF211">
    <property type="entry name" value="GH10112P-RELATED"/>
    <property type="match status" value="1"/>
</dbReference>
<dbReference type="CDD" id="cd00172">
    <property type="entry name" value="serpin"/>
    <property type="match status" value="1"/>
</dbReference>
<name>A0AAD4MNP4_9BILA</name>
<evidence type="ECO:0000256" key="2">
    <source>
        <dbReference type="RuleBase" id="RU000411"/>
    </source>
</evidence>
<dbReference type="Gene3D" id="2.30.39.10">
    <property type="entry name" value="Alpha-1-antitrypsin, domain 1"/>
    <property type="match status" value="1"/>
</dbReference>
<feature type="compositionally biased region" description="Low complexity" evidence="3">
    <location>
        <begin position="481"/>
        <end position="492"/>
    </location>
</feature>
<dbReference type="InterPro" id="IPR042185">
    <property type="entry name" value="Serpin_sf_2"/>
</dbReference>
<dbReference type="InterPro" id="IPR042178">
    <property type="entry name" value="Serpin_sf_1"/>
</dbReference>
<keyword evidence="7" id="KW-1185">Reference proteome</keyword>
<feature type="chain" id="PRO_5042262606" evidence="4">
    <location>
        <begin position="20"/>
        <end position="492"/>
    </location>
</feature>
<evidence type="ECO:0000256" key="3">
    <source>
        <dbReference type="SAM" id="MobiDB-lite"/>
    </source>
</evidence>
<dbReference type="Pfam" id="PF00079">
    <property type="entry name" value="Serpin"/>
    <property type="match status" value="1"/>
</dbReference>
<accession>A0AAD4MNP4</accession>
<proteinExistence type="inferred from homology"/>
<comment type="similarity">
    <text evidence="1 2">Belongs to the serpin family.</text>
</comment>
<dbReference type="Proteomes" id="UP001201812">
    <property type="component" value="Unassembled WGS sequence"/>
</dbReference>
<feature type="domain" description="Serpin" evidence="5">
    <location>
        <begin position="74"/>
        <end position="453"/>
    </location>
</feature>
<dbReference type="InterPro" id="IPR000215">
    <property type="entry name" value="Serpin_fam"/>
</dbReference>
<reference evidence="6" key="1">
    <citation type="submission" date="2022-01" db="EMBL/GenBank/DDBJ databases">
        <title>Genome Sequence Resource for Two Populations of Ditylenchus destructor, the Migratory Endoparasitic Phytonematode.</title>
        <authorList>
            <person name="Zhang H."/>
            <person name="Lin R."/>
            <person name="Xie B."/>
        </authorList>
    </citation>
    <scope>NUCLEOTIDE SEQUENCE</scope>
    <source>
        <strain evidence="6">BazhouSP</strain>
    </source>
</reference>
<dbReference type="SUPFAM" id="SSF56574">
    <property type="entry name" value="Serpins"/>
    <property type="match status" value="1"/>
</dbReference>
<evidence type="ECO:0000259" key="5">
    <source>
        <dbReference type="SMART" id="SM00093"/>
    </source>
</evidence>
<dbReference type="GO" id="GO:0004867">
    <property type="term" value="F:serine-type endopeptidase inhibitor activity"/>
    <property type="evidence" value="ECO:0007669"/>
    <property type="project" value="UniProtKB-KW"/>
</dbReference>
<keyword evidence="4" id="KW-0732">Signal</keyword>